<reference evidence="2" key="1">
    <citation type="submission" date="2020-05" db="EMBL/GenBank/DDBJ databases">
        <title>Mycena genomes resolve the evolution of fungal bioluminescence.</title>
        <authorList>
            <person name="Tsai I.J."/>
        </authorList>
    </citation>
    <scope>NUCLEOTIDE SEQUENCE</scope>
    <source>
        <strain evidence="2">CCC161011</strain>
    </source>
</reference>
<evidence type="ECO:0000256" key="1">
    <source>
        <dbReference type="SAM" id="SignalP"/>
    </source>
</evidence>
<accession>A0A8H6YRU5</accession>
<dbReference type="EMBL" id="JACAZI010000003">
    <property type="protein sequence ID" value="KAF7365108.1"/>
    <property type="molecule type" value="Genomic_DNA"/>
</dbReference>
<dbReference type="OrthoDB" id="3944184at2759"/>
<sequence length="168" mass="18440">MLAKVYRLVLHLTLVISTVYAASPSIVFPANDSVIAPNEHFKFHYQSIADSGVSSYNFTCWLFTSPPRQILRAVKHVCYGLSPGPILAVELPCRFKLATANKSPHNPPPATFKMPDFSKMGAGWGVGSHATHAKIFFAVVEEWGDGEPSLGYRMSLSVNEIMYNGTAH</sequence>
<evidence type="ECO:0000313" key="2">
    <source>
        <dbReference type="EMBL" id="KAF7365108.1"/>
    </source>
</evidence>
<dbReference type="AlphaFoldDB" id="A0A8H6YRU5"/>
<dbReference type="Proteomes" id="UP000620124">
    <property type="component" value="Unassembled WGS sequence"/>
</dbReference>
<feature type="signal peptide" evidence="1">
    <location>
        <begin position="1"/>
        <end position="21"/>
    </location>
</feature>
<comment type="caution">
    <text evidence="2">The sequence shown here is derived from an EMBL/GenBank/DDBJ whole genome shotgun (WGS) entry which is preliminary data.</text>
</comment>
<gene>
    <name evidence="2" type="ORF">MVEN_00382100</name>
</gene>
<proteinExistence type="predicted"/>
<organism evidence="2 3">
    <name type="scientific">Mycena venus</name>
    <dbReference type="NCBI Taxonomy" id="2733690"/>
    <lineage>
        <taxon>Eukaryota</taxon>
        <taxon>Fungi</taxon>
        <taxon>Dikarya</taxon>
        <taxon>Basidiomycota</taxon>
        <taxon>Agaricomycotina</taxon>
        <taxon>Agaricomycetes</taxon>
        <taxon>Agaricomycetidae</taxon>
        <taxon>Agaricales</taxon>
        <taxon>Marasmiineae</taxon>
        <taxon>Mycenaceae</taxon>
        <taxon>Mycena</taxon>
    </lineage>
</organism>
<keyword evidence="3" id="KW-1185">Reference proteome</keyword>
<feature type="chain" id="PRO_5034833729" evidence="1">
    <location>
        <begin position="22"/>
        <end position="168"/>
    </location>
</feature>
<name>A0A8H6YRU5_9AGAR</name>
<evidence type="ECO:0000313" key="3">
    <source>
        <dbReference type="Proteomes" id="UP000620124"/>
    </source>
</evidence>
<keyword evidence="1" id="KW-0732">Signal</keyword>
<protein>
    <submittedName>
        <fullName evidence="2">Uncharacterized protein</fullName>
    </submittedName>
</protein>